<dbReference type="Proteomes" id="UP000433788">
    <property type="component" value="Unassembled WGS sequence"/>
</dbReference>
<dbReference type="PANTHER" id="PTHR36573">
    <property type="entry name" value="INTERMEMBRANE PHOSPHOLIPID TRANSPORT SYSTEM BINDING PROTEIN MLAC"/>
    <property type="match status" value="1"/>
</dbReference>
<dbReference type="PANTHER" id="PTHR36573:SF1">
    <property type="entry name" value="INTERMEMBRANE PHOSPHOLIPID TRANSPORT SYSTEM BINDING PROTEIN MLAC"/>
    <property type="match status" value="1"/>
</dbReference>
<dbReference type="InterPro" id="IPR042245">
    <property type="entry name" value="Tgt2/MlaC_sf"/>
</dbReference>
<dbReference type="AlphaFoldDB" id="A0A6N7QNF0"/>
<sequence>MPICCTWYQSMMPRWLTASPYQGAGLPIFSTSWRCVMSATMLTLSLLLGLLISHTAFATNDSPEAVVDRVVRDTLEAISDNIDAIKADDAVAQEIVDTQILPWFDTQLMARFTMGRLARQASEDEISRFTSALEQRIANLYVDALKEFATETVDFAENGEVQLRTVSEESPRAVISARVIGPNVEDTTLRLQLYYRDDRWRVFDVETSGVSLLIVFRDALQPSGRDGGIPAMIAALEEGDLKIEEALEAEVEKNED</sequence>
<dbReference type="Pfam" id="PF05494">
    <property type="entry name" value="MlaC"/>
    <property type="match status" value="1"/>
</dbReference>
<dbReference type="EMBL" id="WJPP01000002">
    <property type="protein sequence ID" value="MRH77966.1"/>
    <property type="molecule type" value="Genomic_DNA"/>
</dbReference>
<organism evidence="1 2">
    <name type="scientific">Spiribacter salilacus</name>
    <dbReference type="NCBI Taxonomy" id="2664894"/>
    <lineage>
        <taxon>Bacteria</taxon>
        <taxon>Pseudomonadati</taxon>
        <taxon>Pseudomonadota</taxon>
        <taxon>Gammaproteobacteria</taxon>
        <taxon>Chromatiales</taxon>
        <taxon>Ectothiorhodospiraceae</taxon>
        <taxon>Spiribacter</taxon>
    </lineage>
</organism>
<comment type="caution">
    <text evidence="1">The sequence shown here is derived from an EMBL/GenBank/DDBJ whole genome shotgun (WGS) entry which is preliminary data.</text>
</comment>
<gene>
    <name evidence="1" type="ORF">GH984_04535</name>
</gene>
<proteinExistence type="predicted"/>
<name>A0A6N7QNF0_9GAMM</name>
<accession>A0A6N7QNF0</accession>
<evidence type="ECO:0008006" key="3">
    <source>
        <dbReference type="Google" id="ProtNLM"/>
    </source>
</evidence>
<evidence type="ECO:0000313" key="1">
    <source>
        <dbReference type="EMBL" id="MRH77966.1"/>
    </source>
</evidence>
<protein>
    <recommendedName>
        <fullName evidence="3">ABC transporter substrate-binding protein</fullName>
    </recommendedName>
</protein>
<dbReference type="Gene3D" id="3.10.450.710">
    <property type="entry name" value="Tgt2/MlaC"/>
    <property type="match status" value="1"/>
</dbReference>
<keyword evidence="2" id="KW-1185">Reference proteome</keyword>
<reference evidence="1 2" key="1">
    <citation type="submission" date="2019-11" db="EMBL/GenBank/DDBJ databases">
        <authorList>
            <person name="Zhang X.Y."/>
        </authorList>
    </citation>
    <scope>NUCLEOTIDE SEQUENCE [LARGE SCALE GENOMIC DNA]</scope>
    <source>
        <strain evidence="1 2">C176</strain>
    </source>
</reference>
<evidence type="ECO:0000313" key="2">
    <source>
        <dbReference type="Proteomes" id="UP000433788"/>
    </source>
</evidence>
<dbReference type="InterPro" id="IPR008869">
    <property type="entry name" value="MlaC/ttg2D"/>
</dbReference>